<dbReference type="AlphaFoldDB" id="A0A0M2F6N5"/>
<evidence type="ECO:0000313" key="1">
    <source>
        <dbReference type="EMBL" id="KGA36060.1"/>
    </source>
</evidence>
<reference evidence="1 2" key="1">
    <citation type="submission" date="2014-08" db="EMBL/GenBank/DDBJ databases">
        <title>Genome sequences of NCPPB Pectobacterium isolates.</title>
        <authorList>
            <person name="Glover R.H."/>
            <person name="Sapp M."/>
            <person name="Elphinstone J."/>
        </authorList>
    </citation>
    <scope>NUCLEOTIDE SEQUENCE [LARGE SCALE GENOMIC DNA]</scope>
    <source>
        <strain evidence="1 2">LMG 21372</strain>
    </source>
</reference>
<protein>
    <submittedName>
        <fullName evidence="1">Uncharacterized protein</fullName>
    </submittedName>
</protein>
<dbReference type="EMBL" id="JQOD01000001">
    <property type="protein sequence ID" value="KGA36060.1"/>
    <property type="molecule type" value="Genomic_DNA"/>
</dbReference>
<gene>
    <name evidence="1" type="ORF">KU74_06190</name>
</gene>
<name>A0A0M2F6N5_9GAMM</name>
<dbReference type="OrthoDB" id="6625768at2"/>
<accession>A0A0M2F6N5</accession>
<sequence length="215" mass="25045">MTTFSKMDDFERFTKLKEVNSREMALAILGVNPFAKKKETSEDIEKEVSQLQTILRQNLAVNQGEHLQHNVRTESTKYFAESYSLIDLDVTPKPIIDKCNEVIANIAINHKNWKEELRKYGDNDLVEHWRAVRKNKRGIYRKEHEKENTDKLIALLIMLLSDKFGNKYGTVKNPSKREIYRDLVILAEKEGVSLKGIKESSFYNKVKESFNSLFS</sequence>
<dbReference type="Proteomes" id="UP000029435">
    <property type="component" value="Unassembled WGS sequence"/>
</dbReference>
<comment type="caution">
    <text evidence="1">The sequence shown here is derived from an EMBL/GenBank/DDBJ whole genome shotgun (WGS) entry which is preliminary data.</text>
</comment>
<organism evidence="1 2">
    <name type="scientific">Pectobacterium brasiliense</name>
    <dbReference type="NCBI Taxonomy" id="180957"/>
    <lineage>
        <taxon>Bacteria</taxon>
        <taxon>Pseudomonadati</taxon>
        <taxon>Pseudomonadota</taxon>
        <taxon>Gammaproteobacteria</taxon>
        <taxon>Enterobacterales</taxon>
        <taxon>Pectobacteriaceae</taxon>
        <taxon>Pectobacterium</taxon>
    </lineage>
</organism>
<proteinExistence type="predicted"/>
<dbReference type="RefSeq" id="WP_039312843.1">
    <property type="nucleotide sequence ID" value="NZ_JQOD01000001.1"/>
</dbReference>
<evidence type="ECO:0000313" key="2">
    <source>
        <dbReference type="Proteomes" id="UP000029435"/>
    </source>
</evidence>